<name>A0A433UBP4_ELYCH</name>
<gene>
    <name evidence="3" type="ORF">EGW08_000901</name>
</gene>
<feature type="region of interest" description="Disordered" evidence="1">
    <location>
        <begin position="213"/>
        <end position="234"/>
    </location>
</feature>
<keyword evidence="2" id="KW-0472">Membrane</keyword>
<reference evidence="3 4" key="1">
    <citation type="submission" date="2019-01" db="EMBL/GenBank/DDBJ databases">
        <title>A draft genome assembly of the solar-powered sea slug Elysia chlorotica.</title>
        <authorList>
            <person name="Cai H."/>
            <person name="Li Q."/>
            <person name="Fang X."/>
            <person name="Li J."/>
            <person name="Curtis N.E."/>
            <person name="Altenburger A."/>
            <person name="Shibata T."/>
            <person name="Feng M."/>
            <person name="Maeda T."/>
            <person name="Schwartz J.A."/>
            <person name="Shigenobu S."/>
            <person name="Lundholm N."/>
            <person name="Nishiyama T."/>
            <person name="Yang H."/>
            <person name="Hasebe M."/>
            <person name="Li S."/>
            <person name="Pierce S.K."/>
            <person name="Wang J."/>
        </authorList>
    </citation>
    <scope>NUCLEOTIDE SEQUENCE [LARGE SCALE GENOMIC DNA]</scope>
    <source>
        <strain evidence="3">EC2010</strain>
        <tissue evidence="3">Whole organism of an adult</tissue>
    </source>
</reference>
<keyword evidence="2" id="KW-1133">Transmembrane helix</keyword>
<feature type="region of interest" description="Disordered" evidence="1">
    <location>
        <begin position="129"/>
        <end position="153"/>
    </location>
</feature>
<evidence type="ECO:0000313" key="4">
    <source>
        <dbReference type="Proteomes" id="UP000271974"/>
    </source>
</evidence>
<sequence length="234" mass="25895">MEECTLKLSPWLSEKCRKRALKYIHCRPLLVAVCTLVVIECACVLTELMVDLQGIKYRFESQEKEVDRFVEHLKSKYPQAFTEGSGFKSVRDLVHFLQHALPLWPPGDVTNCRKLCPCTCAKVNSSSRAETMAGATGGSSAESKGGSPGESSEALRTVHRTLASGVKVQRSGMVRRSVYDKQPVTRGWTDNSLPVNQPITRGISLFDNQPISQGDSLLKNQPKTRGNSLLEISQ</sequence>
<organism evidence="3 4">
    <name type="scientific">Elysia chlorotica</name>
    <name type="common">Eastern emerald elysia</name>
    <name type="synonym">Sea slug</name>
    <dbReference type="NCBI Taxonomy" id="188477"/>
    <lineage>
        <taxon>Eukaryota</taxon>
        <taxon>Metazoa</taxon>
        <taxon>Spiralia</taxon>
        <taxon>Lophotrochozoa</taxon>
        <taxon>Mollusca</taxon>
        <taxon>Gastropoda</taxon>
        <taxon>Heterobranchia</taxon>
        <taxon>Euthyneura</taxon>
        <taxon>Panpulmonata</taxon>
        <taxon>Sacoglossa</taxon>
        <taxon>Placobranchoidea</taxon>
        <taxon>Plakobranchidae</taxon>
        <taxon>Elysia</taxon>
    </lineage>
</organism>
<protein>
    <submittedName>
        <fullName evidence="3">Uncharacterized protein</fullName>
    </submittedName>
</protein>
<feature type="transmembrane region" description="Helical" evidence="2">
    <location>
        <begin position="29"/>
        <end position="50"/>
    </location>
</feature>
<dbReference type="AlphaFoldDB" id="A0A433UBP4"/>
<comment type="caution">
    <text evidence="3">The sequence shown here is derived from an EMBL/GenBank/DDBJ whole genome shotgun (WGS) entry which is preliminary data.</text>
</comment>
<evidence type="ECO:0000313" key="3">
    <source>
        <dbReference type="EMBL" id="RUS91287.1"/>
    </source>
</evidence>
<keyword evidence="2" id="KW-0812">Transmembrane</keyword>
<keyword evidence="4" id="KW-1185">Reference proteome</keyword>
<dbReference type="Proteomes" id="UP000271974">
    <property type="component" value="Unassembled WGS sequence"/>
</dbReference>
<proteinExistence type="predicted"/>
<accession>A0A433UBP4</accession>
<dbReference type="OrthoDB" id="6159774at2759"/>
<dbReference type="EMBL" id="RQTK01000014">
    <property type="protein sequence ID" value="RUS91287.1"/>
    <property type="molecule type" value="Genomic_DNA"/>
</dbReference>
<evidence type="ECO:0000256" key="1">
    <source>
        <dbReference type="SAM" id="MobiDB-lite"/>
    </source>
</evidence>
<evidence type="ECO:0000256" key="2">
    <source>
        <dbReference type="SAM" id="Phobius"/>
    </source>
</evidence>